<evidence type="ECO:0000256" key="3">
    <source>
        <dbReference type="ARBA" id="ARBA00007970"/>
    </source>
</evidence>
<dbReference type="UniPathway" id="UPA00031">
    <property type="reaction ID" value="UER00012"/>
</dbReference>
<dbReference type="EMBL" id="AP017928">
    <property type="protein sequence ID" value="BBA34701.1"/>
    <property type="molecule type" value="Genomic_DNA"/>
</dbReference>
<proteinExistence type="inferred from homology"/>
<comment type="subunit">
    <text evidence="4 9">Homodimer.</text>
</comment>
<comment type="pathway">
    <text evidence="2 9">Amino-acid biosynthesis; L-histidine biosynthesis; L-histidine from 5-phospho-alpha-D-ribose 1-diphosphate: step 7/9.</text>
</comment>
<dbReference type="AlphaFoldDB" id="A0A250KUR0"/>
<comment type="cofactor">
    <cofactor evidence="1 9">
        <name>pyridoxal 5'-phosphate</name>
        <dbReference type="ChEBI" id="CHEBI:597326"/>
    </cofactor>
</comment>
<dbReference type="InterPro" id="IPR015422">
    <property type="entry name" value="PyrdxlP-dep_Trfase_small"/>
</dbReference>
<evidence type="ECO:0000313" key="12">
    <source>
        <dbReference type="Proteomes" id="UP000266313"/>
    </source>
</evidence>
<dbReference type="KEGG" id="mmai:sS8_2756"/>
<feature type="modified residue" description="N6-(pyridoxal phosphate)lysine" evidence="9">
    <location>
        <position position="232"/>
    </location>
</feature>
<dbReference type="PROSITE" id="PS00599">
    <property type="entry name" value="AA_TRANSFER_CLASS_2"/>
    <property type="match status" value="1"/>
</dbReference>
<evidence type="ECO:0000313" key="11">
    <source>
        <dbReference type="EMBL" id="BBA34701.1"/>
    </source>
</evidence>
<protein>
    <recommendedName>
        <fullName evidence="9">Histidinol-phosphate aminotransferase</fullName>
        <ecNumber evidence="9">2.6.1.9</ecNumber>
    </recommendedName>
    <alternativeName>
        <fullName evidence="9">Imidazole acetol-phosphate transaminase</fullName>
    </alternativeName>
</protein>
<gene>
    <name evidence="9" type="primary">hisC</name>
    <name evidence="11" type="ORF">sS8_2756</name>
</gene>
<dbReference type="OrthoDB" id="9813612at2"/>
<dbReference type="HAMAP" id="MF_01023">
    <property type="entry name" value="HisC_aminotrans_2"/>
    <property type="match status" value="1"/>
</dbReference>
<accession>A0A250KUR0</accession>
<evidence type="ECO:0000259" key="10">
    <source>
        <dbReference type="Pfam" id="PF00155"/>
    </source>
</evidence>
<dbReference type="Gene3D" id="3.90.1150.10">
    <property type="entry name" value="Aspartate Aminotransferase, domain 1"/>
    <property type="match status" value="1"/>
</dbReference>
<evidence type="ECO:0000256" key="8">
    <source>
        <dbReference type="ARBA" id="ARBA00047481"/>
    </source>
</evidence>
<dbReference type="RefSeq" id="WP_119630061.1">
    <property type="nucleotide sequence ID" value="NZ_AP017928.1"/>
</dbReference>
<reference evidence="11 12" key="1">
    <citation type="submission" date="2016-12" db="EMBL/GenBank/DDBJ databases">
        <title>Genome sequencing of Methylocaldum marinum.</title>
        <authorList>
            <person name="Takeuchi M."/>
            <person name="Kamagata Y."/>
            <person name="Hiraoka S."/>
            <person name="Oshima K."/>
            <person name="Hattori M."/>
            <person name="Iwasaki W."/>
        </authorList>
    </citation>
    <scope>NUCLEOTIDE SEQUENCE [LARGE SCALE GENOMIC DNA]</scope>
    <source>
        <strain evidence="11 12">S8</strain>
    </source>
</reference>
<comment type="similarity">
    <text evidence="3 9">Belongs to the class-II pyridoxal-phosphate-dependent aminotransferase family. Histidinol-phosphate aminotransferase subfamily.</text>
</comment>
<dbReference type="NCBIfam" id="TIGR01141">
    <property type="entry name" value="hisC"/>
    <property type="match status" value="1"/>
</dbReference>
<dbReference type="EC" id="2.6.1.9" evidence="9"/>
<dbReference type="GO" id="GO:0030170">
    <property type="term" value="F:pyridoxal phosphate binding"/>
    <property type="evidence" value="ECO:0007669"/>
    <property type="project" value="InterPro"/>
</dbReference>
<dbReference type="InterPro" id="IPR005861">
    <property type="entry name" value="HisP_aminotrans"/>
</dbReference>
<dbReference type="GO" id="GO:0004400">
    <property type="term" value="F:histidinol-phosphate transaminase activity"/>
    <property type="evidence" value="ECO:0007669"/>
    <property type="project" value="UniProtKB-UniRule"/>
</dbReference>
<feature type="domain" description="Aminotransferase class I/classII large" evidence="10">
    <location>
        <begin position="34"/>
        <end position="365"/>
    </location>
</feature>
<dbReference type="InterPro" id="IPR015424">
    <property type="entry name" value="PyrdxlP-dep_Trfase"/>
</dbReference>
<dbReference type="PANTHER" id="PTHR43643">
    <property type="entry name" value="HISTIDINOL-PHOSPHATE AMINOTRANSFERASE 2"/>
    <property type="match status" value="1"/>
</dbReference>
<dbReference type="Gene3D" id="3.40.640.10">
    <property type="entry name" value="Type I PLP-dependent aspartate aminotransferase-like (Major domain)"/>
    <property type="match status" value="1"/>
</dbReference>
<dbReference type="Proteomes" id="UP000266313">
    <property type="component" value="Chromosome"/>
</dbReference>
<dbReference type="InterPro" id="IPR001917">
    <property type="entry name" value="Aminotrans_II_pyridoxalP_BS"/>
</dbReference>
<keyword evidence="5 9" id="KW-0032">Aminotransferase</keyword>
<keyword evidence="12" id="KW-1185">Reference proteome</keyword>
<keyword evidence="6 9" id="KW-0808">Transferase</keyword>
<evidence type="ECO:0000256" key="6">
    <source>
        <dbReference type="ARBA" id="ARBA00022679"/>
    </source>
</evidence>
<organism evidence="11 12">
    <name type="scientific">Methylocaldum marinum</name>
    <dbReference type="NCBI Taxonomy" id="1432792"/>
    <lineage>
        <taxon>Bacteria</taxon>
        <taxon>Pseudomonadati</taxon>
        <taxon>Pseudomonadota</taxon>
        <taxon>Gammaproteobacteria</taxon>
        <taxon>Methylococcales</taxon>
        <taxon>Methylococcaceae</taxon>
        <taxon>Methylocaldum</taxon>
    </lineage>
</organism>
<dbReference type="Pfam" id="PF00155">
    <property type="entry name" value="Aminotran_1_2"/>
    <property type="match status" value="1"/>
</dbReference>
<evidence type="ECO:0000256" key="5">
    <source>
        <dbReference type="ARBA" id="ARBA00022576"/>
    </source>
</evidence>
<dbReference type="CDD" id="cd00609">
    <property type="entry name" value="AAT_like"/>
    <property type="match status" value="1"/>
</dbReference>
<dbReference type="SUPFAM" id="SSF53383">
    <property type="entry name" value="PLP-dependent transferases"/>
    <property type="match status" value="1"/>
</dbReference>
<dbReference type="InterPro" id="IPR050106">
    <property type="entry name" value="HistidinolP_aminotransfase"/>
</dbReference>
<evidence type="ECO:0000256" key="9">
    <source>
        <dbReference type="HAMAP-Rule" id="MF_01023"/>
    </source>
</evidence>
<sequence length="371" mass="40431">MKAEQLAVPGVRALTPYLPGKPVSELERELGLSNIVKLASNENPLGPSPKALDAVRRMLTESHRYPDGSGFELKAALSAKLDVRPEQITLGNGSNDVLELVARAFLSPQSKAVYSEHAFAVYPILTQAVGAKAAVAPAHDGSRGTRYGHDLQAMAQRVDETTRVVFIANPNNPTGTYLTKTELRSFLGDLPDYVVAVVDEAYFEYVEASDYPDCMAWLSDFSNLIVTRTFSKAYGLAGFRVGYAVSSPSIADLLNRVRQPFNVNFPALEAAQAALDDDEHLVRSVNLNRAGLRQLCEAFAERELSFIPSVGNFVTVKITKPAAPVYDALLRQGVIVRPVGNYGLPNHLRVTVGTEEENRIFLDALDRVLAS</sequence>
<evidence type="ECO:0000256" key="1">
    <source>
        <dbReference type="ARBA" id="ARBA00001933"/>
    </source>
</evidence>
<keyword evidence="9" id="KW-0028">Amino-acid biosynthesis</keyword>
<keyword evidence="7 9" id="KW-0663">Pyridoxal phosphate</keyword>
<name>A0A250KUR0_9GAMM</name>
<dbReference type="PANTHER" id="PTHR43643:SF3">
    <property type="entry name" value="HISTIDINOL-PHOSPHATE AMINOTRANSFERASE"/>
    <property type="match status" value="1"/>
</dbReference>
<keyword evidence="9" id="KW-0368">Histidine biosynthesis</keyword>
<dbReference type="InterPro" id="IPR004839">
    <property type="entry name" value="Aminotransferase_I/II_large"/>
</dbReference>
<evidence type="ECO:0000256" key="4">
    <source>
        <dbReference type="ARBA" id="ARBA00011738"/>
    </source>
</evidence>
<comment type="catalytic activity">
    <reaction evidence="8 9">
        <text>L-histidinol phosphate + 2-oxoglutarate = 3-(imidazol-4-yl)-2-oxopropyl phosphate + L-glutamate</text>
        <dbReference type="Rhea" id="RHEA:23744"/>
        <dbReference type="ChEBI" id="CHEBI:16810"/>
        <dbReference type="ChEBI" id="CHEBI:29985"/>
        <dbReference type="ChEBI" id="CHEBI:57766"/>
        <dbReference type="ChEBI" id="CHEBI:57980"/>
        <dbReference type="EC" id="2.6.1.9"/>
    </reaction>
</comment>
<evidence type="ECO:0000256" key="2">
    <source>
        <dbReference type="ARBA" id="ARBA00005011"/>
    </source>
</evidence>
<evidence type="ECO:0000256" key="7">
    <source>
        <dbReference type="ARBA" id="ARBA00022898"/>
    </source>
</evidence>
<dbReference type="InterPro" id="IPR015421">
    <property type="entry name" value="PyrdxlP-dep_Trfase_major"/>
</dbReference>
<dbReference type="GO" id="GO:0000105">
    <property type="term" value="P:L-histidine biosynthetic process"/>
    <property type="evidence" value="ECO:0007669"/>
    <property type="project" value="UniProtKB-UniRule"/>
</dbReference>